<sequence length="296" mass="32331">MSKAIGNLEIDEEGIRILLDGLGRLSGALDLAEEGPEGMKLVNQFVFPVTFYTPTVEAGPLSVEDLGQLFMDFNFRVNPVPARLAIALDQSDIYISLANKLAKEPFIADNGGMEMKTKSLGKKSTALVVQSVLLRAVRGACEGRDFQEANLSMAADPNLTNDTFDQELESIAEFFTEIAQRMGHDRWKNRESLHLTAPGWQALGVIHHDINHSGLDLSDAQRSSIYNVIAGIDWSRKNQEWADEAKLGLFQNGELVILGAGRNNTQAIITYVRQKTGLAAKLESLSNASKDSLAAA</sequence>
<dbReference type="Pfam" id="PF14072">
    <property type="entry name" value="DndB"/>
    <property type="match status" value="1"/>
</dbReference>
<dbReference type="InterPro" id="IPR017642">
    <property type="entry name" value="DNA_S_mod_DndB"/>
</dbReference>
<reference evidence="2" key="1">
    <citation type="journal article" date="2019" name="Int. J. Syst. Evol. Microbiol.">
        <title>The Global Catalogue of Microorganisms (GCM) 10K type strain sequencing project: providing services to taxonomists for standard genome sequencing and annotation.</title>
        <authorList>
            <consortium name="The Broad Institute Genomics Platform"/>
            <consortium name="The Broad Institute Genome Sequencing Center for Infectious Disease"/>
            <person name="Wu L."/>
            <person name="Ma J."/>
        </authorList>
    </citation>
    <scope>NUCLEOTIDE SEQUENCE [LARGE SCALE GENOMIC DNA]</scope>
    <source>
        <strain evidence="2">NBRC 112502</strain>
    </source>
</reference>
<proteinExistence type="predicted"/>
<evidence type="ECO:0000313" key="2">
    <source>
        <dbReference type="Proteomes" id="UP001156641"/>
    </source>
</evidence>
<protein>
    <submittedName>
        <fullName evidence="1">Uncharacterized protein</fullName>
    </submittedName>
</protein>
<evidence type="ECO:0000313" key="1">
    <source>
        <dbReference type="EMBL" id="GLR66521.1"/>
    </source>
</evidence>
<organism evidence="1 2">
    <name type="scientific">Acidocella aquatica</name>
    <dbReference type="NCBI Taxonomy" id="1922313"/>
    <lineage>
        <taxon>Bacteria</taxon>
        <taxon>Pseudomonadati</taxon>
        <taxon>Pseudomonadota</taxon>
        <taxon>Alphaproteobacteria</taxon>
        <taxon>Acetobacterales</taxon>
        <taxon>Acidocellaceae</taxon>
        <taxon>Acidocella</taxon>
    </lineage>
</organism>
<gene>
    <name evidence="1" type="ORF">GCM10010909_12010</name>
</gene>
<dbReference type="Proteomes" id="UP001156641">
    <property type="component" value="Unassembled WGS sequence"/>
</dbReference>
<dbReference type="EMBL" id="BSOS01000025">
    <property type="protein sequence ID" value="GLR66521.1"/>
    <property type="molecule type" value="Genomic_DNA"/>
</dbReference>
<comment type="caution">
    <text evidence="1">The sequence shown here is derived from an EMBL/GenBank/DDBJ whole genome shotgun (WGS) entry which is preliminary data.</text>
</comment>
<name>A0ABQ6A3W4_9PROT</name>
<keyword evidence="2" id="KW-1185">Reference proteome</keyword>
<accession>A0ABQ6A3W4</accession>